<evidence type="ECO:0000259" key="8">
    <source>
        <dbReference type="Pfam" id="PF01850"/>
    </source>
</evidence>
<dbReference type="PANTHER" id="PTHR33653:SF1">
    <property type="entry name" value="RIBONUCLEASE VAPC2"/>
    <property type="match status" value="1"/>
</dbReference>
<dbReference type="InterPro" id="IPR050556">
    <property type="entry name" value="Type_II_TA_system_RNase"/>
</dbReference>
<dbReference type="InterPro" id="IPR029060">
    <property type="entry name" value="PIN-like_dom_sf"/>
</dbReference>
<dbReference type="PANTHER" id="PTHR33653">
    <property type="entry name" value="RIBONUCLEASE VAPC2"/>
    <property type="match status" value="1"/>
</dbReference>
<gene>
    <name evidence="9" type="ORF">EWV57_00945</name>
</gene>
<protein>
    <submittedName>
        <fullName evidence="9">Type II toxin-antitoxin system VapC family toxin</fullName>
    </submittedName>
</protein>
<accession>A0A552G6V6</accession>
<feature type="domain" description="PIN" evidence="8">
    <location>
        <begin position="3"/>
        <end position="124"/>
    </location>
</feature>
<evidence type="ECO:0000256" key="7">
    <source>
        <dbReference type="ARBA" id="ARBA00038093"/>
    </source>
</evidence>
<evidence type="ECO:0000313" key="10">
    <source>
        <dbReference type="Proteomes" id="UP000316958"/>
    </source>
</evidence>
<dbReference type="Proteomes" id="UP000316958">
    <property type="component" value="Unassembled WGS sequence"/>
</dbReference>
<keyword evidence="2" id="KW-1277">Toxin-antitoxin system</keyword>
<dbReference type="GO" id="GO:0016787">
    <property type="term" value="F:hydrolase activity"/>
    <property type="evidence" value="ECO:0007669"/>
    <property type="project" value="UniProtKB-KW"/>
</dbReference>
<organism evidence="9 10">
    <name type="scientific">Microcystis aeruginosa Ma_QC_Ch_20071001_S25D</name>
    <dbReference type="NCBI Taxonomy" id="2486250"/>
    <lineage>
        <taxon>Bacteria</taxon>
        <taxon>Bacillati</taxon>
        <taxon>Cyanobacteriota</taxon>
        <taxon>Cyanophyceae</taxon>
        <taxon>Oscillatoriophycideae</taxon>
        <taxon>Chroococcales</taxon>
        <taxon>Microcystaceae</taxon>
        <taxon>Microcystis</taxon>
    </lineage>
</organism>
<keyword evidence="6" id="KW-0460">Magnesium</keyword>
<evidence type="ECO:0000256" key="3">
    <source>
        <dbReference type="ARBA" id="ARBA00022722"/>
    </source>
</evidence>
<evidence type="ECO:0000256" key="4">
    <source>
        <dbReference type="ARBA" id="ARBA00022723"/>
    </source>
</evidence>
<dbReference type="GO" id="GO:0004518">
    <property type="term" value="F:nuclease activity"/>
    <property type="evidence" value="ECO:0007669"/>
    <property type="project" value="UniProtKB-KW"/>
</dbReference>
<keyword evidence="4" id="KW-0479">Metal-binding</keyword>
<dbReference type="GO" id="GO:0046872">
    <property type="term" value="F:metal ion binding"/>
    <property type="evidence" value="ECO:0007669"/>
    <property type="project" value="UniProtKB-KW"/>
</dbReference>
<evidence type="ECO:0000256" key="2">
    <source>
        <dbReference type="ARBA" id="ARBA00022649"/>
    </source>
</evidence>
<evidence type="ECO:0000256" key="1">
    <source>
        <dbReference type="ARBA" id="ARBA00001946"/>
    </source>
</evidence>
<dbReference type="InterPro" id="IPR002716">
    <property type="entry name" value="PIN_dom"/>
</dbReference>
<comment type="cofactor">
    <cofactor evidence="1">
        <name>Mg(2+)</name>
        <dbReference type="ChEBI" id="CHEBI:18420"/>
    </cofactor>
</comment>
<dbReference type="Pfam" id="PF01850">
    <property type="entry name" value="PIN"/>
    <property type="match status" value="1"/>
</dbReference>
<dbReference type="CDD" id="cd18745">
    <property type="entry name" value="PIN_VapC4-5_FitB-like"/>
    <property type="match status" value="1"/>
</dbReference>
<dbReference type="EMBL" id="SFBE01000017">
    <property type="protein sequence ID" value="TRU54729.1"/>
    <property type="molecule type" value="Genomic_DNA"/>
</dbReference>
<sequence>MIYLLDTNACIIYLKGKNFHLKQKLDNIPLSEIAVCSVVKGELFYGSIRSANPERNLTLQRGFLSQFVSLPFDDQSAIIFGGICAQLAANGTTIGAYDLQIAAIALANNLILVTHNTKEFSRIPQLQLEDWEIE</sequence>
<dbReference type="AlphaFoldDB" id="A0A552G6V6"/>
<dbReference type="SUPFAM" id="SSF88723">
    <property type="entry name" value="PIN domain-like"/>
    <property type="match status" value="1"/>
</dbReference>
<comment type="similarity">
    <text evidence="7">Belongs to the PINc/VapC protein family.</text>
</comment>
<evidence type="ECO:0000313" key="9">
    <source>
        <dbReference type="EMBL" id="TRU54729.1"/>
    </source>
</evidence>
<proteinExistence type="inferred from homology"/>
<evidence type="ECO:0000256" key="5">
    <source>
        <dbReference type="ARBA" id="ARBA00022801"/>
    </source>
</evidence>
<evidence type="ECO:0000256" key="6">
    <source>
        <dbReference type="ARBA" id="ARBA00022842"/>
    </source>
</evidence>
<reference evidence="9 10" key="1">
    <citation type="submission" date="2019-01" db="EMBL/GenBank/DDBJ databases">
        <title>Coherence of Microcystis species and biogeography revealed through population genomics.</title>
        <authorList>
            <person name="Perez-Carrascal O.M."/>
            <person name="Terrat Y."/>
            <person name="Giani A."/>
            <person name="Fortin N."/>
            <person name="Tromas N."/>
            <person name="Shapiro B.J."/>
        </authorList>
    </citation>
    <scope>NUCLEOTIDE SEQUENCE [LARGE SCALE GENOMIC DNA]</scope>
    <source>
        <strain evidence="9">Ma_QC_Ch_20071001_S25D</strain>
    </source>
</reference>
<name>A0A552G6V6_MICAE</name>
<dbReference type="Gene3D" id="3.40.50.1010">
    <property type="entry name" value="5'-nuclease"/>
    <property type="match status" value="1"/>
</dbReference>
<comment type="caution">
    <text evidence="9">The sequence shown here is derived from an EMBL/GenBank/DDBJ whole genome shotgun (WGS) entry which is preliminary data.</text>
</comment>
<keyword evidence="5" id="KW-0378">Hydrolase</keyword>
<keyword evidence="3" id="KW-0540">Nuclease</keyword>